<evidence type="ECO:0000256" key="1">
    <source>
        <dbReference type="ARBA" id="ARBA00022741"/>
    </source>
</evidence>
<dbReference type="PRINTS" id="PR00315">
    <property type="entry name" value="ELONGATNFCT"/>
</dbReference>
<keyword evidence="4" id="KW-0694">RNA-binding</keyword>
<dbReference type="GO" id="GO:0005829">
    <property type="term" value="C:cytosol"/>
    <property type="evidence" value="ECO:0007669"/>
    <property type="project" value="TreeGrafter"/>
</dbReference>
<dbReference type="SUPFAM" id="SSF50447">
    <property type="entry name" value="Translation proteins"/>
    <property type="match status" value="1"/>
</dbReference>
<keyword evidence="4" id="KW-0699">rRNA-binding</keyword>
<dbReference type="GO" id="GO:0010467">
    <property type="term" value="P:gene expression"/>
    <property type="evidence" value="ECO:0007669"/>
    <property type="project" value="UniProtKB-ARBA"/>
</dbReference>
<feature type="binding site" evidence="4">
    <location>
        <begin position="129"/>
        <end position="132"/>
    </location>
    <ligand>
        <name>GTP</name>
        <dbReference type="ChEBI" id="CHEBI:37565"/>
    </ligand>
</feature>
<dbReference type="GO" id="GO:0000049">
    <property type="term" value="F:tRNA binding"/>
    <property type="evidence" value="ECO:0007669"/>
    <property type="project" value="UniProtKB-KW"/>
</dbReference>
<dbReference type="GO" id="GO:0009409">
    <property type="term" value="P:response to cold"/>
    <property type="evidence" value="ECO:0007669"/>
    <property type="project" value="UniProtKB-ARBA"/>
</dbReference>
<dbReference type="PROSITE" id="PS00301">
    <property type="entry name" value="G_TR_1"/>
    <property type="match status" value="1"/>
</dbReference>
<dbReference type="GO" id="GO:0000027">
    <property type="term" value="P:ribosomal large subunit assembly"/>
    <property type="evidence" value="ECO:0007669"/>
    <property type="project" value="UniProtKB-UniRule"/>
</dbReference>
<dbReference type="InterPro" id="IPR000795">
    <property type="entry name" value="T_Tr_GTP-bd_dom"/>
</dbReference>
<evidence type="ECO:0000259" key="5">
    <source>
        <dbReference type="PROSITE" id="PS51722"/>
    </source>
</evidence>
<dbReference type="HAMAP" id="MF_00849">
    <property type="entry name" value="BipA"/>
    <property type="match status" value="1"/>
</dbReference>
<dbReference type="GO" id="GO:0005525">
    <property type="term" value="F:GTP binding"/>
    <property type="evidence" value="ECO:0007669"/>
    <property type="project" value="UniProtKB-UniRule"/>
</dbReference>
<keyword evidence="2 4" id="KW-0342">GTP-binding</keyword>
<dbReference type="Proteomes" id="UP000243297">
    <property type="component" value="Unassembled WGS sequence"/>
</dbReference>
<dbReference type="InterPro" id="IPR047043">
    <property type="entry name" value="BipA_III"/>
</dbReference>
<evidence type="ECO:0000256" key="2">
    <source>
        <dbReference type="ARBA" id="ARBA00023134"/>
    </source>
</evidence>
<dbReference type="NCBIfam" id="TIGR00231">
    <property type="entry name" value="small_GTP"/>
    <property type="match status" value="1"/>
</dbReference>
<dbReference type="Pfam" id="PF00009">
    <property type="entry name" value="GTP_EFTU"/>
    <property type="match status" value="1"/>
</dbReference>
<keyword evidence="4" id="KW-0378">Hydrolase</keyword>
<proteinExistence type="inferred from homology"/>
<keyword evidence="7" id="KW-1185">Reference proteome</keyword>
<dbReference type="InterPro" id="IPR000640">
    <property type="entry name" value="EFG_V-like"/>
</dbReference>
<dbReference type="InterPro" id="IPR005225">
    <property type="entry name" value="Small_GTP-bd"/>
</dbReference>
<dbReference type="FunFam" id="2.40.50.250:FF:000001">
    <property type="entry name" value="GTP-binding protein TypA"/>
    <property type="match status" value="1"/>
</dbReference>
<accession>A0A1T4LMB8</accession>
<dbReference type="Pfam" id="PF03144">
    <property type="entry name" value="GTP_EFTU_D2"/>
    <property type="match status" value="1"/>
</dbReference>
<sequence length="610" mass="68152">MDYQKILNIAVIAHVDAGKSTLVDAFLSQSHVFRENEEVVDCVMDSNDIERERGITIYSKNCSVNYKDYKINIVDTPGHADFSSEVERIIKTVDTVILLVDSAEGPMPQTRFVLQKSLEAGLKPILLINKVDKRDARPVEVIDLVYDLFIDLNATDEQLDFPILYGIAREGIVRKALDDTNTDIAPLFETILSHTQPFPNKIDEPLQMQVSALAYDDYIGRLGIGRIYSGTLKEASQITVCDEDGKVKKCKVNQIFVYRGLSRVAVSEAQCGEIVMISGISDIGIGETLCSNDAVNPLPSIKIEEPTLSMNFMVNSSPFAGKSGKYITSRNIRERLEKELEVNVGLKVEDTGSTDSFKVSGRGELHLSILLENMRREGYEVAVSKPEVIFHRENGQILEPIEEVVCSVPTEYSGSVISKLNLRKGMMVNIVDEGSYSRVEYMVPTRGLLGYRSEFINDTRGEGTMVRRLAGYEPHKGDIPQRTNGALVSTEAGNAMTYALWNIQERGQLFITPQTDVYEGMIIGRAAKDLDMDVNPIKNKKMTAVRSSGADEAMKLVPAKILSLEEALEFINDDELVELTPDSIRLRKKYLTPNERKQQMRLSARVQDEN</sequence>
<keyword evidence="4" id="KW-0690">Ribosome biogenesis</keyword>
<dbReference type="OrthoDB" id="9801591at2"/>
<comment type="function">
    <text evidence="4">A 50S ribosomal subunit assembly protein with GTPase activity, required for 50S subunit assembly at low temperatures, may also play a role in translation. Binds GTP and analogs. Binds the 70S ribosome between the 30S and 50S subunits, in a similar position as ribosome-bound EF-G; it contacts a number of ribosomal proteins, both rRNAs and the A-site tRNA.</text>
</comment>
<organism evidence="6 7">
    <name type="scientific">Anaerorhabdus furcosa</name>
    <dbReference type="NCBI Taxonomy" id="118967"/>
    <lineage>
        <taxon>Bacteria</taxon>
        <taxon>Bacillati</taxon>
        <taxon>Bacillota</taxon>
        <taxon>Erysipelotrichia</taxon>
        <taxon>Erysipelotrichales</taxon>
        <taxon>Erysipelotrichaceae</taxon>
        <taxon>Anaerorhabdus</taxon>
    </lineage>
</organism>
<dbReference type="InterPro" id="IPR009000">
    <property type="entry name" value="Transl_B-barrel_sf"/>
</dbReference>
<dbReference type="STRING" id="118967.SAMN02745191_0966"/>
<dbReference type="EC" id="3.6.5.-" evidence="4"/>
<dbReference type="EMBL" id="FUWY01000002">
    <property type="protein sequence ID" value="SJZ55855.1"/>
    <property type="molecule type" value="Genomic_DNA"/>
</dbReference>
<dbReference type="InterPro" id="IPR042116">
    <property type="entry name" value="TypA/BipA_C"/>
</dbReference>
<dbReference type="CDD" id="cd16263">
    <property type="entry name" value="BipA_III"/>
    <property type="match status" value="1"/>
</dbReference>
<dbReference type="SMART" id="SM00838">
    <property type="entry name" value="EFG_C"/>
    <property type="match status" value="1"/>
</dbReference>
<dbReference type="SUPFAM" id="SSF52540">
    <property type="entry name" value="P-loop containing nucleoside triphosphate hydrolases"/>
    <property type="match status" value="1"/>
</dbReference>
<dbReference type="InterPro" id="IPR031157">
    <property type="entry name" value="G_TR_CS"/>
</dbReference>
<feature type="binding site" evidence="4">
    <location>
        <begin position="16"/>
        <end position="21"/>
    </location>
    <ligand>
        <name>GTP</name>
        <dbReference type="ChEBI" id="CHEBI:37565"/>
    </ligand>
</feature>
<reference evidence="7" key="1">
    <citation type="submission" date="2017-02" db="EMBL/GenBank/DDBJ databases">
        <authorList>
            <person name="Varghese N."/>
            <person name="Submissions S."/>
        </authorList>
    </citation>
    <scope>NUCLEOTIDE SEQUENCE [LARGE SCALE GENOMIC DNA]</scope>
    <source>
        <strain evidence="7">ATCC 25662</strain>
    </source>
</reference>
<dbReference type="FunFam" id="3.30.70.870:FF:000003">
    <property type="entry name" value="GTP-binding protein TypA"/>
    <property type="match status" value="1"/>
</dbReference>
<gene>
    <name evidence="4" type="primary">bipA</name>
    <name evidence="6" type="ORF">SAMN02745191_0966</name>
</gene>
<comment type="similarity">
    <text evidence="4">Belongs to the TRAFAC class translation factor GTPase superfamily. Classic translation factor GTPase family. BipA subfamily.</text>
</comment>
<protein>
    <recommendedName>
        <fullName evidence="4">Large ribosomal subunit assembly factor BipA</fullName>
        <ecNumber evidence="4">3.6.5.-</ecNumber>
    </recommendedName>
    <alternativeName>
        <fullName evidence="4">GTP-binding protein BipA</fullName>
    </alternativeName>
</protein>
<dbReference type="InterPro" id="IPR047042">
    <property type="entry name" value="BipA_II"/>
</dbReference>
<dbReference type="GO" id="GO:1990904">
    <property type="term" value="C:ribonucleoprotein complex"/>
    <property type="evidence" value="ECO:0007669"/>
    <property type="project" value="TreeGrafter"/>
</dbReference>
<evidence type="ECO:0000256" key="4">
    <source>
        <dbReference type="HAMAP-Rule" id="MF_00849"/>
    </source>
</evidence>
<dbReference type="Gene3D" id="2.40.50.250">
    <property type="entry name" value="bipa protein"/>
    <property type="match status" value="1"/>
</dbReference>
<dbReference type="Gene3D" id="3.30.70.870">
    <property type="entry name" value="Elongation Factor G (Translational Gtpase), domain 3"/>
    <property type="match status" value="1"/>
</dbReference>
<dbReference type="SUPFAM" id="SSF54980">
    <property type="entry name" value="EF-G C-terminal domain-like"/>
    <property type="match status" value="2"/>
</dbReference>
<dbReference type="NCBIfam" id="TIGR01394">
    <property type="entry name" value="TypA_BipA"/>
    <property type="match status" value="1"/>
</dbReference>
<dbReference type="InterPro" id="IPR048876">
    <property type="entry name" value="BipA_C"/>
</dbReference>
<dbReference type="Gene3D" id="3.40.50.300">
    <property type="entry name" value="P-loop containing nucleotide triphosphate hydrolases"/>
    <property type="match status" value="1"/>
</dbReference>
<keyword evidence="4" id="KW-0820">tRNA-binding</keyword>
<dbReference type="PANTHER" id="PTHR42908">
    <property type="entry name" value="TRANSLATION ELONGATION FACTOR-RELATED"/>
    <property type="match status" value="1"/>
</dbReference>
<keyword evidence="1 4" id="KW-0547">Nucleotide-binding</keyword>
<dbReference type="GO" id="GO:0003924">
    <property type="term" value="F:GTPase activity"/>
    <property type="evidence" value="ECO:0007669"/>
    <property type="project" value="UniProtKB-UniRule"/>
</dbReference>
<keyword evidence="4" id="KW-0963">Cytoplasm</keyword>
<dbReference type="FunFam" id="3.40.50.300:FF:000055">
    <property type="entry name" value="GTP-binding protein TypA"/>
    <property type="match status" value="1"/>
</dbReference>
<comment type="subcellular location">
    <subcellularLocation>
        <location evidence="4">Cytoplasm</location>
    </subcellularLocation>
    <text evidence="4">Binds to ribosomes.</text>
</comment>
<comment type="subunit">
    <text evidence="4">Monomer.</text>
</comment>
<dbReference type="InterPro" id="IPR027417">
    <property type="entry name" value="P-loop_NTPase"/>
</dbReference>
<evidence type="ECO:0000313" key="7">
    <source>
        <dbReference type="Proteomes" id="UP000243297"/>
    </source>
</evidence>
<dbReference type="InterPro" id="IPR035651">
    <property type="entry name" value="BipA_V"/>
</dbReference>
<comment type="catalytic activity">
    <reaction evidence="3 4">
        <text>GTP + H2O = GDP + phosphate + H(+)</text>
        <dbReference type="Rhea" id="RHEA:19669"/>
        <dbReference type="ChEBI" id="CHEBI:15377"/>
        <dbReference type="ChEBI" id="CHEBI:15378"/>
        <dbReference type="ChEBI" id="CHEBI:37565"/>
        <dbReference type="ChEBI" id="CHEBI:43474"/>
        <dbReference type="ChEBI" id="CHEBI:58189"/>
    </reaction>
</comment>
<name>A0A1T4LMB8_9FIRM</name>
<dbReference type="CDD" id="cd03691">
    <property type="entry name" value="BipA_TypA_II"/>
    <property type="match status" value="1"/>
</dbReference>
<dbReference type="AlphaFoldDB" id="A0A1T4LMB8"/>
<dbReference type="PANTHER" id="PTHR42908:SF8">
    <property type="entry name" value="TR-TYPE G DOMAIN-CONTAINING PROTEIN"/>
    <property type="match status" value="1"/>
</dbReference>
<dbReference type="CDD" id="cd01891">
    <property type="entry name" value="TypA_BipA"/>
    <property type="match status" value="1"/>
</dbReference>
<dbReference type="InterPro" id="IPR035647">
    <property type="entry name" value="EFG_III/V"/>
</dbReference>
<dbReference type="RefSeq" id="WP_078711390.1">
    <property type="nucleotide sequence ID" value="NZ_FUWY01000002.1"/>
</dbReference>
<dbReference type="CDD" id="cd03710">
    <property type="entry name" value="BipA_TypA_C"/>
    <property type="match status" value="1"/>
</dbReference>
<dbReference type="InterPro" id="IPR006298">
    <property type="entry name" value="BipA"/>
</dbReference>
<feature type="domain" description="Tr-type G" evidence="5">
    <location>
        <begin position="4"/>
        <end position="201"/>
    </location>
</feature>
<dbReference type="Pfam" id="PF00679">
    <property type="entry name" value="EFG_C"/>
    <property type="match status" value="1"/>
</dbReference>
<dbReference type="GO" id="GO:0043022">
    <property type="term" value="F:ribosome binding"/>
    <property type="evidence" value="ECO:0007669"/>
    <property type="project" value="UniProtKB-UniRule"/>
</dbReference>
<dbReference type="GO" id="GO:0019843">
    <property type="term" value="F:rRNA binding"/>
    <property type="evidence" value="ECO:0007669"/>
    <property type="project" value="UniProtKB-KW"/>
</dbReference>
<dbReference type="PROSITE" id="PS51722">
    <property type="entry name" value="G_TR_2"/>
    <property type="match status" value="1"/>
</dbReference>
<dbReference type="FunFam" id="3.30.70.240:FF:000002">
    <property type="entry name" value="GTP-binding protein TypA"/>
    <property type="match status" value="1"/>
</dbReference>
<dbReference type="InterPro" id="IPR047041">
    <property type="entry name" value="BipA_GTP-bd_dom"/>
</dbReference>
<dbReference type="FunFam" id="2.40.30.10:FF:000016">
    <property type="entry name" value="GTP-binding protein TypA"/>
    <property type="match status" value="1"/>
</dbReference>
<dbReference type="Pfam" id="PF21018">
    <property type="entry name" value="BipA_C"/>
    <property type="match status" value="1"/>
</dbReference>
<evidence type="ECO:0000313" key="6">
    <source>
        <dbReference type="EMBL" id="SJZ55855.1"/>
    </source>
</evidence>
<evidence type="ECO:0000256" key="3">
    <source>
        <dbReference type="ARBA" id="ARBA00048548"/>
    </source>
</evidence>
<dbReference type="InterPro" id="IPR004161">
    <property type="entry name" value="EFTu-like_2"/>
</dbReference>
<dbReference type="Gene3D" id="2.40.30.10">
    <property type="entry name" value="Translation factors"/>
    <property type="match status" value="1"/>
</dbReference>
<dbReference type="Gene3D" id="3.30.70.240">
    <property type="match status" value="1"/>
</dbReference>